<evidence type="ECO:0000256" key="7">
    <source>
        <dbReference type="ARBA" id="ARBA00023136"/>
    </source>
</evidence>
<feature type="domain" description="G-protein coupled receptors family 1 profile" evidence="13">
    <location>
        <begin position="35"/>
        <end position="277"/>
    </location>
</feature>
<dbReference type="InterPro" id="IPR000276">
    <property type="entry name" value="GPCR_Rhodpsn"/>
</dbReference>
<keyword evidence="10" id="KW-0807">Transducer</keyword>
<comment type="subcellular location">
    <subcellularLocation>
        <location evidence="1">Cell membrane</location>
        <topology evidence="1">Multi-pass membrane protein</topology>
    </subcellularLocation>
</comment>
<evidence type="ECO:0000256" key="3">
    <source>
        <dbReference type="ARBA" id="ARBA00022475"/>
    </source>
</evidence>
<dbReference type="GO" id="GO:0005886">
    <property type="term" value="C:plasma membrane"/>
    <property type="evidence" value="ECO:0007669"/>
    <property type="project" value="UniProtKB-SubCell"/>
</dbReference>
<dbReference type="GO" id="GO:0004980">
    <property type="term" value="F:melanocyte-stimulating hormone receptor activity"/>
    <property type="evidence" value="ECO:0007669"/>
    <property type="project" value="UniProtKB-ARBA"/>
</dbReference>
<keyword evidence="5 12" id="KW-1133">Transmembrane helix</keyword>
<dbReference type="InterPro" id="IPR001671">
    <property type="entry name" value="Melcrt_ACTH_rcpt"/>
</dbReference>
<accession>A0A8B9JR30</accession>
<feature type="transmembrane region" description="Helical" evidence="12">
    <location>
        <begin position="141"/>
        <end position="160"/>
    </location>
</feature>
<dbReference type="InterPro" id="IPR017452">
    <property type="entry name" value="GPCR_Rhodpsn_7TM"/>
</dbReference>
<evidence type="ECO:0000256" key="4">
    <source>
        <dbReference type="ARBA" id="ARBA00022692"/>
    </source>
</evidence>
<feature type="transmembrane region" description="Helical" evidence="12">
    <location>
        <begin position="56"/>
        <end position="80"/>
    </location>
</feature>
<dbReference type="PROSITE" id="PS50262">
    <property type="entry name" value="G_PROTEIN_RECEP_F1_2"/>
    <property type="match status" value="1"/>
</dbReference>
<evidence type="ECO:0000256" key="8">
    <source>
        <dbReference type="ARBA" id="ARBA00023170"/>
    </source>
</evidence>
<evidence type="ECO:0000256" key="11">
    <source>
        <dbReference type="ARBA" id="ARBA00031491"/>
    </source>
</evidence>
<feature type="transmembrane region" description="Helical" evidence="12">
    <location>
        <begin position="166"/>
        <end position="194"/>
    </location>
</feature>
<dbReference type="FunFam" id="1.20.1070.10:FF:000211">
    <property type="entry name" value="Melanocyte-stimulating hormone receptor"/>
    <property type="match status" value="1"/>
</dbReference>
<dbReference type="Proteomes" id="UP000694621">
    <property type="component" value="Unplaced"/>
</dbReference>
<feature type="transmembrane region" description="Helical" evidence="12">
    <location>
        <begin position="219"/>
        <end position="245"/>
    </location>
</feature>
<evidence type="ECO:0000259" key="13">
    <source>
        <dbReference type="PROSITE" id="PS50262"/>
    </source>
</evidence>
<evidence type="ECO:0000256" key="6">
    <source>
        <dbReference type="ARBA" id="ARBA00023040"/>
    </source>
</evidence>
<keyword evidence="7 12" id="KW-0472">Membrane</keyword>
<dbReference type="AlphaFoldDB" id="A0A8B9JR30"/>
<keyword evidence="8" id="KW-0675">Receptor</keyword>
<evidence type="ECO:0000256" key="9">
    <source>
        <dbReference type="ARBA" id="ARBA00023180"/>
    </source>
</evidence>
<dbReference type="SUPFAM" id="SSF81321">
    <property type="entry name" value="Family A G protein-coupled receptor-like"/>
    <property type="match status" value="1"/>
</dbReference>
<protein>
    <recommendedName>
        <fullName evidence="2">Melanocyte-stimulating hormone receptor</fullName>
    </recommendedName>
    <alternativeName>
        <fullName evidence="11">Melanocortin receptor 1</fullName>
    </alternativeName>
</protein>
<dbReference type="Ensembl" id="ENSAMXT00005027802.1">
    <property type="protein sequence ID" value="ENSAMXP00005025220.1"/>
    <property type="gene ID" value="ENSAMXG00005012778.1"/>
</dbReference>
<feature type="transmembrane region" description="Helical" evidence="12">
    <location>
        <begin position="100"/>
        <end position="120"/>
    </location>
</feature>
<evidence type="ECO:0000256" key="5">
    <source>
        <dbReference type="ARBA" id="ARBA00022989"/>
    </source>
</evidence>
<dbReference type="PRINTS" id="PR00237">
    <property type="entry name" value="GPCRRHODOPSN"/>
</dbReference>
<keyword evidence="6" id="KW-0297">G-protein coupled receptor</keyword>
<dbReference type="PRINTS" id="PR00535">
    <property type="entry name" value="MELNOCORTINR"/>
</dbReference>
<keyword evidence="3" id="KW-1003">Cell membrane</keyword>
<proteinExistence type="predicted"/>
<sequence>MSNNTNTPPSQTTDCPEIAVPIEIFLVIGFLSLSENLLVVVAVIRSKNLHSRMYCFICNLAVFNTISSLSKTWENIMIVFRDAGHLNSRGASELRIDNVMDTLLCMSFVGSIFSFLAIAADRYITIFHALRYHTLMTMRRTVAILVTIWTLCSVSGYLMIGFFEAAAVNIFFIVVFFTALFFILLLYVHMFLLARYHASRIASMPGNAGHQRKSGLKGALTLTILLGVFVVSWAPFCFHLLIIMVCPENPYCECYRSLFQLHVLLLMSHAVIDPAIYAFRSAELRSTFRKMFFCSDQTAIRMFRKIIMTNKILYT</sequence>
<evidence type="ECO:0000313" key="14">
    <source>
        <dbReference type="Ensembl" id="ENSAMXP00005025220.1"/>
    </source>
</evidence>
<name>A0A8B9JR30_ASTMX</name>
<evidence type="ECO:0000313" key="15">
    <source>
        <dbReference type="Proteomes" id="UP000694621"/>
    </source>
</evidence>
<feature type="transmembrane region" description="Helical" evidence="12">
    <location>
        <begin position="20"/>
        <end position="44"/>
    </location>
</feature>
<dbReference type="PANTHER" id="PTHR22750">
    <property type="entry name" value="G-PROTEIN COUPLED RECEPTOR"/>
    <property type="match status" value="1"/>
</dbReference>
<dbReference type="SMART" id="SM01381">
    <property type="entry name" value="7TM_GPCR_Srsx"/>
    <property type="match status" value="1"/>
</dbReference>
<feature type="transmembrane region" description="Helical" evidence="12">
    <location>
        <begin position="257"/>
        <end position="279"/>
    </location>
</feature>
<evidence type="ECO:0000256" key="2">
    <source>
        <dbReference type="ARBA" id="ARBA00020454"/>
    </source>
</evidence>
<dbReference type="InterPro" id="IPR001908">
    <property type="entry name" value="MC3-5R"/>
</dbReference>
<evidence type="ECO:0000256" key="10">
    <source>
        <dbReference type="ARBA" id="ARBA00023224"/>
    </source>
</evidence>
<dbReference type="PRINTS" id="PR00534">
    <property type="entry name" value="MCRFAMILY"/>
</dbReference>
<evidence type="ECO:0000256" key="12">
    <source>
        <dbReference type="SAM" id="Phobius"/>
    </source>
</evidence>
<evidence type="ECO:0000256" key="1">
    <source>
        <dbReference type="ARBA" id="ARBA00004651"/>
    </source>
</evidence>
<dbReference type="GO" id="GO:0010468">
    <property type="term" value="P:regulation of gene expression"/>
    <property type="evidence" value="ECO:0007669"/>
    <property type="project" value="UniProtKB-ARBA"/>
</dbReference>
<dbReference type="Pfam" id="PF00001">
    <property type="entry name" value="7tm_1"/>
    <property type="match status" value="2"/>
</dbReference>
<keyword evidence="9" id="KW-0325">Glycoprotein</keyword>
<keyword evidence="4 12" id="KW-0812">Transmembrane</keyword>
<dbReference type="Gene3D" id="1.20.1070.10">
    <property type="entry name" value="Rhodopsin 7-helix transmembrane proteins"/>
    <property type="match status" value="1"/>
</dbReference>
<reference evidence="14" key="1">
    <citation type="submission" date="2025-08" db="UniProtKB">
        <authorList>
            <consortium name="Ensembl"/>
        </authorList>
    </citation>
    <scope>IDENTIFICATION</scope>
</reference>
<organism evidence="14 15">
    <name type="scientific">Astyanax mexicanus</name>
    <name type="common">Blind cave fish</name>
    <name type="synonym">Astyanax fasciatus mexicanus</name>
    <dbReference type="NCBI Taxonomy" id="7994"/>
    <lineage>
        <taxon>Eukaryota</taxon>
        <taxon>Metazoa</taxon>
        <taxon>Chordata</taxon>
        <taxon>Craniata</taxon>
        <taxon>Vertebrata</taxon>
        <taxon>Euteleostomi</taxon>
        <taxon>Actinopterygii</taxon>
        <taxon>Neopterygii</taxon>
        <taxon>Teleostei</taxon>
        <taxon>Ostariophysi</taxon>
        <taxon>Characiformes</taxon>
        <taxon>Characoidei</taxon>
        <taxon>Acestrorhamphidae</taxon>
        <taxon>Acestrorhamphinae</taxon>
        <taxon>Astyanax</taxon>
    </lineage>
</organism>